<feature type="region of interest" description="Disordered" evidence="5">
    <location>
        <begin position="155"/>
        <end position="212"/>
    </location>
</feature>
<sequence length="268" mass="28007">MASGSRSDDAAHGRQEEEEEEDEGVSDNPLPAWMEGDSLAPPCQADMDVVRAIIDFAGVTADDVLYDLGCGDGRICIEAAESRGAKACGVEIEEDLAEKFRRRVAAKGLNSKVSVVHGDLRDVDLSDATVVVMYLLPDAMADIAQSHLLPLLRRGHGTPATTTTTTTTPFPLPGDSETQRVERETLESEGAPGADNQAVSTRGGEEERRLNGGCGNDGGGVGGGMKPCRIVCNTWGVPGATAVREAGVGLHGGVKLRLFTHASLPSAA</sequence>
<evidence type="ECO:0000256" key="5">
    <source>
        <dbReference type="SAM" id="MobiDB-lite"/>
    </source>
</evidence>
<dbReference type="OrthoDB" id="66144at2759"/>
<dbReference type="STRING" id="2880.D7FUC1"/>
<keyword evidence="3" id="KW-0808">Transferase</keyword>
<dbReference type="Gene3D" id="3.40.50.150">
    <property type="entry name" value="Vaccinia Virus protein VP39"/>
    <property type="match status" value="1"/>
</dbReference>
<dbReference type="InParanoid" id="D7FUC1"/>
<feature type="compositionally biased region" description="Basic and acidic residues" evidence="5">
    <location>
        <begin position="1"/>
        <end position="15"/>
    </location>
</feature>
<protein>
    <recommendedName>
        <fullName evidence="6">Methyltransferase domain-containing protein</fullName>
    </recommendedName>
</protein>
<accession>D7FUC1</accession>
<dbReference type="Proteomes" id="UP000002630">
    <property type="component" value="Linkage Group LG09"/>
</dbReference>
<feature type="domain" description="Methyltransferase" evidence="6">
    <location>
        <begin position="67"/>
        <end position="135"/>
    </location>
</feature>
<dbReference type="GO" id="GO:1905706">
    <property type="term" value="P:regulation of mitochondrial ATP synthesis coupled proton transport"/>
    <property type="evidence" value="ECO:0007669"/>
    <property type="project" value="TreeGrafter"/>
</dbReference>
<evidence type="ECO:0000256" key="1">
    <source>
        <dbReference type="ARBA" id="ARBA00010633"/>
    </source>
</evidence>
<dbReference type="PANTHER" id="PTHR13610">
    <property type="entry name" value="METHYLTRANSFERASE DOMAIN-CONTAINING PROTEIN"/>
    <property type="match status" value="1"/>
</dbReference>
<keyword evidence="2" id="KW-0489">Methyltransferase</keyword>
<dbReference type="InterPro" id="IPR029063">
    <property type="entry name" value="SAM-dependent_MTases_sf"/>
</dbReference>
<dbReference type="InterPro" id="IPR041698">
    <property type="entry name" value="Methyltransf_25"/>
</dbReference>
<dbReference type="CDD" id="cd02440">
    <property type="entry name" value="AdoMet_MTases"/>
    <property type="match status" value="1"/>
</dbReference>
<proteinExistence type="inferred from homology"/>
<dbReference type="GO" id="GO:0016279">
    <property type="term" value="F:protein-lysine N-methyltransferase activity"/>
    <property type="evidence" value="ECO:0007669"/>
    <property type="project" value="InterPro"/>
</dbReference>
<evidence type="ECO:0000256" key="3">
    <source>
        <dbReference type="ARBA" id="ARBA00022679"/>
    </source>
</evidence>
<dbReference type="AlphaFoldDB" id="D7FUC1"/>
<dbReference type="EMBL" id="FN648453">
    <property type="protein sequence ID" value="CBJ26191.1"/>
    <property type="molecule type" value="Genomic_DNA"/>
</dbReference>
<dbReference type="EMBL" id="FN649734">
    <property type="protein sequence ID" value="CBJ26191.1"/>
    <property type="molecule type" value="Genomic_DNA"/>
</dbReference>
<dbReference type="SUPFAM" id="SSF53335">
    <property type="entry name" value="S-adenosyl-L-methionine-dependent methyltransferases"/>
    <property type="match status" value="1"/>
</dbReference>
<feature type="compositionally biased region" description="Basic and acidic residues" evidence="5">
    <location>
        <begin position="177"/>
        <end position="186"/>
    </location>
</feature>
<evidence type="ECO:0000313" key="8">
    <source>
        <dbReference type="Proteomes" id="UP000002630"/>
    </source>
</evidence>
<dbReference type="InterPro" id="IPR026170">
    <property type="entry name" value="FAM173A/B"/>
</dbReference>
<evidence type="ECO:0000256" key="2">
    <source>
        <dbReference type="ARBA" id="ARBA00022603"/>
    </source>
</evidence>
<organism evidence="7 8">
    <name type="scientific">Ectocarpus siliculosus</name>
    <name type="common">Brown alga</name>
    <name type="synonym">Conferva siliculosa</name>
    <dbReference type="NCBI Taxonomy" id="2880"/>
    <lineage>
        <taxon>Eukaryota</taxon>
        <taxon>Sar</taxon>
        <taxon>Stramenopiles</taxon>
        <taxon>Ochrophyta</taxon>
        <taxon>PX clade</taxon>
        <taxon>Phaeophyceae</taxon>
        <taxon>Ectocarpales</taxon>
        <taxon>Ectocarpaceae</taxon>
        <taxon>Ectocarpus</taxon>
    </lineage>
</organism>
<reference evidence="7 8" key="1">
    <citation type="journal article" date="2010" name="Nature">
        <title>The Ectocarpus genome and the independent evolution of multicellularity in brown algae.</title>
        <authorList>
            <person name="Cock J.M."/>
            <person name="Sterck L."/>
            <person name="Rouze P."/>
            <person name="Scornet D."/>
            <person name="Allen A.E."/>
            <person name="Amoutzias G."/>
            <person name="Anthouard V."/>
            <person name="Artiguenave F."/>
            <person name="Aury J.M."/>
            <person name="Badger J.H."/>
            <person name="Beszteri B."/>
            <person name="Billiau K."/>
            <person name="Bonnet E."/>
            <person name="Bothwell J.H."/>
            <person name="Bowler C."/>
            <person name="Boyen C."/>
            <person name="Brownlee C."/>
            <person name="Carrano C.J."/>
            <person name="Charrier B."/>
            <person name="Cho G.Y."/>
            <person name="Coelho S.M."/>
            <person name="Collen J."/>
            <person name="Corre E."/>
            <person name="Da Silva C."/>
            <person name="Delage L."/>
            <person name="Delaroque N."/>
            <person name="Dittami S.M."/>
            <person name="Doulbeau S."/>
            <person name="Elias M."/>
            <person name="Farnham G."/>
            <person name="Gachon C.M."/>
            <person name="Gschloessl B."/>
            <person name="Heesch S."/>
            <person name="Jabbari K."/>
            <person name="Jubin C."/>
            <person name="Kawai H."/>
            <person name="Kimura K."/>
            <person name="Kloareg B."/>
            <person name="Kupper F.C."/>
            <person name="Lang D."/>
            <person name="Le Bail A."/>
            <person name="Leblanc C."/>
            <person name="Lerouge P."/>
            <person name="Lohr M."/>
            <person name="Lopez P.J."/>
            <person name="Martens C."/>
            <person name="Maumus F."/>
            <person name="Michel G."/>
            <person name="Miranda-Saavedra D."/>
            <person name="Morales J."/>
            <person name="Moreau H."/>
            <person name="Motomura T."/>
            <person name="Nagasato C."/>
            <person name="Napoli C.A."/>
            <person name="Nelson D.R."/>
            <person name="Nyvall-Collen P."/>
            <person name="Peters A.F."/>
            <person name="Pommier C."/>
            <person name="Potin P."/>
            <person name="Poulain J."/>
            <person name="Quesneville H."/>
            <person name="Read B."/>
            <person name="Rensing S.A."/>
            <person name="Ritter A."/>
            <person name="Rousvoal S."/>
            <person name="Samanta M."/>
            <person name="Samson G."/>
            <person name="Schroeder D.C."/>
            <person name="Segurens B."/>
            <person name="Strittmatter M."/>
            <person name="Tonon T."/>
            <person name="Tregear J.W."/>
            <person name="Valentin K."/>
            <person name="von Dassow P."/>
            <person name="Yamagishi T."/>
            <person name="Van de Peer Y."/>
            <person name="Wincker P."/>
        </authorList>
    </citation>
    <scope>NUCLEOTIDE SEQUENCE [LARGE SCALE GENOMIC DNA]</scope>
    <source>
        <strain evidence="8">Ec32 / CCAP1310/4</strain>
    </source>
</reference>
<feature type="compositionally biased region" description="Acidic residues" evidence="5">
    <location>
        <begin position="16"/>
        <end position="25"/>
    </location>
</feature>
<dbReference type="PANTHER" id="PTHR13610:SF11">
    <property type="entry name" value="METHYLTRANSFERASE DOMAIN-CONTAINING PROTEIN"/>
    <property type="match status" value="1"/>
</dbReference>
<evidence type="ECO:0000259" key="6">
    <source>
        <dbReference type="Pfam" id="PF13649"/>
    </source>
</evidence>
<gene>
    <name evidence="7" type="ORF">Esi_0027_0026</name>
</gene>
<dbReference type="GO" id="GO:0032259">
    <property type="term" value="P:methylation"/>
    <property type="evidence" value="ECO:0007669"/>
    <property type="project" value="UniProtKB-KW"/>
</dbReference>
<dbReference type="Pfam" id="PF13649">
    <property type="entry name" value="Methyltransf_25"/>
    <property type="match status" value="1"/>
</dbReference>
<keyword evidence="4" id="KW-0949">S-adenosyl-L-methionine</keyword>
<comment type="similarity">
    <text evidence="1">Belongs to the ANT/ATPSC lysine N-methyltransferase family.</text>
</comment>
<dbReference type="eggNOG" id="ENOG502RY3R">
    <property type="taxonomic scope" value="Eukaryota"/>
</dbReference>
<evidence type="ECO:0000313" key="7">
    <source>
        <dbReference type="EMBL" id="CBJ26191.1"/>
    </source>
</evidence>
<name>D7FUC1_ECTSI</name>
<evidence type="ECO:0000256" key="4">
    <source>
        <dbReference type="ARBA" id="ARBA00022691"/>
    </source>
</evidence>
<feature type="region of interest" description="Disordered" evidence="5">
    <location>
        <begin position="1"/>
        <end position="34"/>
    </location>
</feature>
<dbReference type="GO" id="GO:0005739">
    <property type="term" value="C:mitochondrion"/>
    <property type="evidence" value="ECO:0007669"/>
    <property type="project" value="TreeGrafter"/>
</dbReference>
<keyword evidence="8" id="KW-1185">Reference proteome</keyword>